<dbReference type="AlphaFoldDB" id="A0A3N1GKX4"/>
<organism evidence="2 3">
    <name type="scientific">Couchioplanes caeruleus</name>
    <dbReference type="NCBI Taxonomy" id="56438"/>
    <lineage>
        <taxon>Bacteria</taxon>
        <taxon>Bacillati</taxon>
        <taxon>Actinomycetota</taxon>
        <taxon>Actinomycetes</taxon>
        <taxon>Micromonosporales</taxon>
        <taxon>Micromonosporaceae</taxon>
        <taxon>Couchioplanes</taxon>
    </lineage>
</organism>
<feature type="region of interest" description="Disordered" evidence="1">
    <location>
        <begin position="24"/>
        <end position="43"/>
    </location>
</feature>
<proteinExistence type="predicted"/>
<evidence type="ECO:0000313" key="2">
    <source>
        <dbReference type="EMBL" id="ROP30923.1"/>
    </source>
</evidence>
<comment type="caution">
    <text evidence="2">The sequence shown here is derived from an EMBL/GenBank/DDBJ whole genome shotgun (WGS) entry which is preliminary data.</text>
</comment>
<dbReference type="EMBL" id="RJKL01000001">
    <property type="protein sequence ID" value="ROP30923.1"/>
    <property type="molecule type" value="Genomic_DNA"/>
</dbReference>
<evidence type="ECO:0000256" key="1">
    <source>
        <dbReference type="SAM" id="MobiDB-lite"/>
    </source>
</evidence>
<accession>A0A3N1GKX4</accession>
<sequence>MRFPPGVPDGKRVLPTRCVRPLKAGRIRDHLPTGPAPKPQFGSARRVPYRCTAMPAKAGAVRVAASFGPVPVSR</sequence>
<reference evidence="2 3" key="1">
    <citation type="submission" date="2018-11" db="EMBL/GenBank/DDBJ databases">
        <title>Sequencing the genomes of 1000 actinobacteria strains.</title>
        <authorList>
            <person name="Klenk H.-P."/>
        </authorList>
    </citation>
    <scope>NUCLEOTIDE SEQUENCE [LARGE SCALE GENOMIC DNA]</scope>
    <source>
        <strain evidence="2 3">DSM 43634</strain>
    </source>
</reference>
<evidence type="ECO:0000313" key="3">
    <source>
        <dbReference type="Proteomes" id="UP000271683"/>
    </source>
</evidence>
<dbReference type="Proteomes" id="UP000271683">
    <property type="component" value="Unassembled WGS sequence"/>
</dbReference>
<name>A0A3N1GKX4_9ACTN</name>
<protein>
    <submittedName>
        <fullName evidence="2">Uncharacterized protein</fullName>
    </submittedName>
</protein>
<gene>
    <name evidence="2" type="ORF">EDD30_3805</name>
</gene>